<dbReference type="Proteomes" id="UP000037035">
    <property type="component" value="Unassembled WGS sequence"/>
</dbReference>
<evidence type="ECO:0000313" key="3">
    <source>
        <dbReference type="Proteomes" id="UP000037035"/>
    </source>
</evidence>
<feature type="compositionally biased region" description="Basic and acidic residues" evidence="1">
    <location>
        <begin position="23"/>
        <end position="36"/>
    </location>
</feature>
<feature type="non-terminal residue" evidence="2">
    <location>
        <position position="1"/>
    </location>
</feature>
<protein>
    <submittedName>
        <fullName evidence="2">Uncharacterized protein</fullName>
    </submittedName>
</protein>
<reference evidence="2 3" key="1">
    <citation type="submission" date="2015-08" db="EMBL/GenBank/DDBJ databases">
        <title>Next Generation Sequencing and Analysis of the Genome of Puccinia sorghi L Schw, the Causal Agent of Maize Common Rust.</title>
        <authorList>
            <person name="Rochi L."/>
            <person name="Burguener G."/>
            <person name="Darino M."/>
            <person name="Turjanski A."/>
            <person name="Kreff E."/>
            <person name="Dieguez M.J."/>
            <person name="Sacco F."/>
        </authorList>
    </citation>
    <scope>NUCLEOTIDE SEQUENCE [LARGE SCALE GENOMIC DNA]</scope>
    <source>
        <strain evidence="2 3">RO10H11247</strain>
    </source>
</reference>
<sequence>LKTYSAKVPAKKTDNSAQTTQSKNEKKKESSKKKTQETAVTAPKPTLQTSPAVGSDKKTPTKQHAQSATPLSAVKKSPLQMVKQEHPASFEHTKESFYVHIKVLWGLVKQRVVPQSPPPEQLSAFDQRFSLSDEIQSALAGGPNMIPMDTIQTLKGPGGALQTGQALWCWVPNLDEQPNSLYNEAHCIFAMKSFHQLTAGGA</sequence>
<proteinExistence type="predicted"/>
<gene>
    <name evidence="2" type="ORF">VP01_7541g1</name>
</gene>
<dbReference type="EMBL" id="LAVV01012985">
    <property type="protein sequence ID" value="KNZ46112.1"/>
    <property type="molecule type" value="Genomic_DNA"/>
</dbReference>
<accession>A0A0L6UCZ1</accession>
<evidence type="ECO:0000313" key="2">
    <source>
        <dbReference type="EMBL" id="KNZ46112.1"/>
    </source>
</evidence>
<name>A0A0L6UCZ1_9BASI</name>
<feature type="region of interest" description="Disordered" evidence="1">
    <location>
        <begin position="1"/>
        <end position="79"/>
    </location>
</feature>
<dbReference type="VEuPathDB" id="FungiDB:VP01_7541g1"/>
<keyword evidence="3" id="KW-1185">Reference proteome</keyword>
<evidence type="ECO:0000256" key="1">
    <source>
        <dbReference type="SAM" id="MobiDB-lite"/>
    </source>
</evidence>
<comment type="caution">
    <text evidence="2">The sequence shown here is derived from an EMBL/GenBank/DDBJ whole genome shotgun (WGS) entry which is preliminary data.</text>
</comment>
<dbReference type="AlphaFoldDB" id="A0A0L6UCZ1"/>
<organism evidence="2 3">
    <name type="scientific">Puccinia sorghi</name>
    <dbReference type="NCBI Taxonomy" id="27349"/>
    <lineage>
        <taxon>Eukaryota</taxon>
        <taxon>Fungi</taxon>
        <taxon>Dikarya</taxon>
        <taxon>Basidiomycota</taxon>
        <taxon>Pucciniomycotina</taxon>
        <taxon>Pucciniomycetes</taxon>
        <taxon>Pucciniales</taxon>
        <taxon>Pucciniaceae</taxon>
        <taxon>Puccinia</taxon>
    </lineage>
</organism>